<organism evidence="4 6">
    <name type="scientific">Xenopus laevis</name>
    <name type="common">African clawed frog</name>
    <dbReference type="NCBI Taxonomy" id="8355"/>
    <lineage>
        <taxon>Eukaryota</taxon>
        <taxon>Metazoa</taxon>
        <taxon>Chordata</taxon>
        <taxon>Craniata</taxon>
        <taxon>Vertebrata</taxon>
        <taxon>Euteleostomi</taxon>
        <taxon>Amphibia</taxon>
        <taxon>Batrachia</taxon>
        <taxon>Anura</taxon>
        <taxon>Pipoidea</taxon>
        <taxon>Pipidae</taxon>
        <taxon>Xenopodinae</taxon>
        <taxon>Xenopus</taxon>
        <taxon>Xenopus</taxon>
    </lineage>
</organism>
<keyword evidence="1" id="KW-0547">Nucleotide-binding</keyword>
<sequence length="483" mass="55247">MKPHEKFQKLQEDYRKGLIDQKSYSEQTSILFSQPNSLIDHRARDAPDVFSKMRQNVYQQMPIKKKMIPHASSREASKNLLKIKLCPMQWMERNKSRPGRYIKIILDEEPPRVLLKKSSSYDDIVKIGIDNLWHDKEKYNASYTLCLNDGCRWPKTDFLMEHETLGDVHDVWKKTFYIGRRNKDTIPATTVSPQRTGSKVSPISTYTGTIHTSIGQSQENVIKGSTSVAEFYDFNIDCQEEMVQPEENVLILLENSLLNPIQNSQDPANQQSSHVIQDTIQNNSSTEDLNLTKSSPKRMKDYSCKKPDLFMFDQPASESNFDMHSCGVLSKDLSASNIFEENLEDHSTPPIPTKSLAFNHRLPFVAVEKIKYSENAILGRGNYGTVYKGYFLDTPAAVKIIQSVQSLDHIQEIKVCLTMSHPNIVRLMAVGQRENDILLANEFIHGDTLQKVIHSPKCPIKLTFEEKAFVSIDMSLAIQYIHE</sequence>
<evidence type="ECO:0000313" key="5">
    <source>
        <dbReference type="RefSeq" id="XP_041436060.1"/>
    </source>
</evidence>
<evidence type="ECO:0000313" key="4">
    <source>
        <dbReference type="Proteomes" id="UP000186698"/>
    </source>
</evidence>
<feature type="binding site" evidence="1">
    <location>
        <position position="399"/>
    </location>
    <ligand>
        <name>ATP</name>
        <dbReference type="ChEBI" id="CHEBI:30616"/>
    </ligand>
</feature>
<dbReference type="Gene3D" id="1.10.510.10">
    <property type="entry name" value="Transferase(Phosphotransferase) domain 1"/>
    <property type="match status" value="1"/>
</dbReference>
<name>A0A8J1M435_XENLA</name>
<dbReference type="GO" id="GO:0004674">
    <property type="term" value="F:protein serine/threonine kinase activity"/>
    <property type="evidence" value="ECO:0007669"/>
    <property type="project" value="TreeGrafter"/>
</dbReference>
<keyword evidence="4" id="KW-1185">Reference proteome</keyword>
<dbReference type="InterPro" id="IPR011009">
    <property type="entry name" value="Kinase-like_dom_sf"/>
</dbReference>
<feature type="compositionally biased region" description="Polar residues" evidence="2">
    <location>
        <begin position="263"/>
        <end position="294"/>
    </location>
</feature>
<evidence type="ECO:0000259" key="3">
    <source>
        <dbReference type="PROSITE" id="PS50011"/>
    </source>
</evidence>
<gene>
    <name evidence="5 6" type="primary">LOC121399433</name>
</gene>
<dbReference type="GO" id="GO:0005524">
    <property type="term" value="F:ATP binding"/>
    <property type="evidence" value="ECO:0007669"/>
    <property type="project" value="UniProtKB-UniRule"/>
</dbReference>
<dbReference type="OrthoDB" id="4062651at2759"/>
<dbReference type="PROSITE" id="PS00107">
    <property type="entry name" value="PROTEIN_KINASE_ATP"/>
    <property type="match status" value="1"/>
</dbReference>
<dbReference type="RefSeq" id="XP_041436061.1">
    <property type="nucleotide sequence ID" value="XM_041580127.1"/>
</dbReference>
<dbReference type="Proteomes" id="UP000186698">
    <property type="component" value="Chromosome 1S"/>
</dbReference>
<evidence type="ECO:0000313" key="6">
    <source>
        <dbReference type="RefSeq" id="XP_041436061.1"/>
    </source>
</evidence>
<dbReference type="Pfam" id="PF00069">
    <property type="entry name" value="Pkinase"/>
    <property type="match status" value="1"/>
</dbReference>
<dbReference type="InterPro" id="IPR017441">
    <property type="entry name" value="Protein_kinase_ATP_BS"/>
</dbReference>
<feature type="region of interest" description="Disordered" evidence="2">
    <location>
        <begin position="263"/>
        <end position="296"/>
    </location>
</feature>
<dbReference type="AlphaFoldDB" id="A0A8J1M435"/>
<evidence type="ECO:0000256" key="1">
    <source>
        <dbReference type="PROSITE-ProRule" id="PRU10141"/>
    </source>
</evidence>
<dbReference type="KEGG" id="xla:121399433"/>
<protein>
    <submittedName>
        <fullName evidence="5 6">Uncharacterized protein LOC121399433</fullName>
    </submittedName>
</protein>
<keyword evidence="1" id="KW-0067">ATP-binding</keyword>
<accession>A0A8J1M435</accession>
<dbReference type="PROSITE" id="PS50011">
    <property type="entry name" value="PROTEIN_KINASE_DOM"/>
    <property type="match status" value="1"/>
</dbReference>
<proteinExistence type="predicted"/>
<feature type="domain" description="Protein kinase" evidence="3">
    <location>
        <begin position="372"/>
        <end position="483"/>
    </location>
</feature>
<dbReference type="InterPro" id="IPR051681">
    <property type="entry name" value="Ser/Thr_Kinases-Pseudokinases"/>
</dbReference>
<dbReference type="PANTHER" id="PTHR44329">
    <property type="entry name" value="SERINE/THREONINE-PROTEIN KINASE TNNI3K-RELATED"/>
    <property type="match status" value="1"/>
</dbReference>
<dbReference type="RefSeq" id="XP_041436060.1">
    <property type="nucleotide sequence ID" value="XM_041580126.1"/>
</dbReference>
<evidence type="ECO:0000256" key="2">
    <source>
        <dbReference type="SAM" id="MobiDB-lite"/>
    </source>
</evidence>
<reference evidence="5 6" key="1">
    <citation type="submission" date="2025-04" db="UniProtKB">
        <authorList>
            <consortium name="RefSeq"/>
        </authorList>
    </citation>
    <scope>IDENTIFICATION</scope>
    <source>
        <strain evidence="5 6">J_2021</strain>
        <tissue evidence="5 6">Erythrocytes</tissue>
    </source>
</reference>
<dbReference type="SUPFAM" id="SSF56112">
    <property type="entry name" value="Protein kinase-like (PK-like)"/>
    <property type="match status" value="1"/>
</dbReference>
<dbReference type="GeneID" id="121399433"/>
<dbReference type="InterPro" id="IPR000719">
    <property type="entry name" value="Prot_kinase_dom"/>
</dbReference>
<dbReference type="PANTHER" id="PTHR44329:SF214">
    <property type="entry name" value="PROTEIN KINASE DOMAIN-CONTAINING PROTEIN"/>
    <property type="match status" value="1"/>
</dbReference>